<name>A0A9X9WFZ6_9PROT</name>
<comment type="caution">
    <text evidence="2">The sequence shown here is derived from an EMBL/GenBank/DDBJ whole genome shotgun (WGS) entry which is preliminary data.</text>
</comment>
<evidence type="ECO:0000256" key="1">
    <source>
        <dbReference type="SAM" id="SignalP"/>
    </source>
</evidence>
<gene>
    <name evidence="2" type="ORF">GXW75_08360</name>
</gene>
<reference evidence="2" key="1">
    <citation type="submission" date="2020-01" db="EMBL/GenBank/DDBJ databases">
        <authorList>
            <person name="Rat A."/>
        </authorList>
    </citation>
    <scope>NUCLEOTIDE SEQUENCE</scope>
    <source>
        <strain evidence="2">LMG 31161</strain>
    </source>
</reference>
<dbReference type="RefSeq" id="WP_211844023.1">
    <property type="nucleotide sequence ID" value="NZ_JAAEDK010000015.1"/>
</dbReference>
<evidence type="ECO:0000313" key="2">
    <source>
        <dbReference type="EMBL" id="MBR0659256.1"/>
    </source>
</evidence>
<dbReference type="AlphaFoldDB" id="A0A9X9WFZ6"/>
<accession>A0A9X9WFZ6</accession>
<feature type="chain" id="PRO_5040894018" evidence="1">
    <location>
        <begin position="33"/>
        <end position="78"/>
    </location>
</feature>
<proteinExistence type="predicted"/>
<dbReference type="Proteomes" id="UP001138708">
    <property type="component" value="Unassembled WGS sequence"/>
</dbReference>
<reference evidence="2" key="2">
    <citation type="journal article" date="2021" name="Syst. Appl. Microbiol.">
        <title>Roseomonas hellenica sp. nov., isolated from roots of wild-growing Alkanna tinctoria.</title>
        <authorList>
            <person name="Rat A."/>
            <person name="Naranjo H.D."/>
            <person name="Lebbe L."/>
            <person name="Cnockaert M."/>
            <person name="Krigas N."/>
            <person name="Grigoriadou K."/>
            <person name="Maloupa E."/>
            <person name="Willems A."/>
        </authorList>
    </citation>
    <scope>NUCLEOTIDE SEQUENCE</scope>
    <source>
        <strain evidence="2">LMG 31161</strain>
    </source>
</reference>
<sequence>MDDGAMTSRRRLAASTLPMLLAVAAAPRVAFAKSAGSEPVPACRDGIPCHAGKSGLRADDGGAGPCPFCAGLAAAGKK</sequence>
<keyword evidence="1" id="KW-0732">Signal</keyword>
<feature type="signal peptide" evidence="1">
    <location>
        <begin position="1"/>
        <end position="32"/>
    </location>
</feature>
<protein>
    <submittedName>
        <fullName evidence="2">Uncharacterized protein</fullName>
    </submittedName>
</protein>
<evidence type="ECO:0000313" key="3">
    <source>
        <dbReference type="Proteomes" id="UP001138708"/>
    </source>
</evidence>
<dbReference type="EMBL" id="JAAEDK010000015">
    <property type="protein sequence ID" value="MBR0659256.1"/>
    <property type="molecule type" value="Genomic_DNA"/>
</dbReference>
<organism evidence="2 3">
    <name type="scientific">Neoroseomonas oryzicola</name>
    <dbReference type="NCBI Taxonomy" id="535904"/>
    <lineage>
        <taxon>Bacteria</taxon>
        <taxon>Pseudomonadati</taxon>
        <taxon>Pseudomonadota</taxon>
        <taxon>Alphaproteobacteria</taxon>
        <taxon>Acetobacterales</taxon>
        <taxon>Acetobacteraceae</taxon>
        <taxon>Neoroseomonas</taxon>
    </lineage>
</organism>